<comment type="subcellular location">
    <subcellularLocation>
        <location evidence="1">Membrane</location>
        <topology evidence="1">Multi-pass membrane protein</topology>
    </subcellularLocation>
</comment>
<organism evidence="8 9">
    <name type="scientific">Oenococcus alcoholitolerans</name>
    <dbReference type="NCBI Taxonomy" id="931074"/>
    <lineage>
        <taxon>Bacteria</taxon>
        <taxon>Bacillati</taxon>
        <taxon>Bacillota</taxon>
        <taxon>Bacilli</taxon>
        <taxon>Lactobacillales</taxon>
        <taxon>Lactobacillaceae</taxon>
        <taxon>Oenococcus</taxon>
    </lineage>
</organism>
<dbReference type="PANTHER" id="PTHR30614:SF20">
    <property type="entry name" value="GLUTAMINE TRANSPORT SYSTEM PERMEASE PROTEIN GLNP"/>
    <property type="match status" value="1"/>
</dbReference>
<evidence type="ECO:0000256" key="2">
    <source>
        <dbReference type="ARBA" id="ARBA00010072"/>
    </source>
</evidence>
<dbReference type="EMBL" id="AXCV01000167">
    <property type="protein sequence ID" value="KGO31888.1"/>
    <property type="molecule type" value="Genomic_DNA"/>
</dbReference>
<comment type="caution">
    <text evidence="8">The sequence shown here is derived from an EMBL/GenBank/DDBJ whole genome shotgun (WGS) entry which is preliminary data.</text>
</comment>
<accession>A0ABR4XR76</accession>
<evidence type="ECO:0000256" key="4">
    <source>
        <dbReference type="ARBA" id="ARBA00022970"/>
    </source>
</evidence>
<comment type="similarity">
    <text evidence="2">Belongs to the binding-protein-dependent transport system permease family. HisMQ subfamily.</text>
</comment>
<dbReference type="Proteomes" id="UP000030023">
    <property type="component" value="Unassembled WGS sequence"/>
</dbReference>
<evidence type="ECO:0000313" key="8">
    <source>
        <dbReference type="EMBL" id="KGO31888.1"/>
    </source>
</evidence>
<evidence type="ECO:0000256" key="7">
    <source>
        <dbReference type="SAM" id="Phobius"/>
    </source>
</evidence>
<name>A0ABR4XR76_9LACO</name>
<evidence type="ECO:0000313" key="9">
    <source>
        <dbReference type="Proteomes" id="UP000030023"/>
    </source>
</evidence>
<evidence type="ECO:0000256" key="5">
    <source>
        <dbReference type="ARBA" id="ARBA00022989"/>
    </source>
</evidence>
<keyword evidence="5 7" id="KW-1133">Transmembrane helix</keyword>
<keyword evidence="3 7" id="KW-0812">Transmembrane</keyword>
<dbReference type="PANTHER" id="PTHR30614">
    <property type="entry name" value="MEMBRANE COMPONENT OF AMINO ACID ABC TRANSPORTER"/>
    <property type="match status" value="1"/>
</dbReference>
<evidence type="ECO:0000256" key="6">
    <source>
        <dbReference type="ARBA" id="ARBA00023136"/>
    </source>
</evidence>
<proteinExistence type="inferred from homology"/>
<reference evidence="8 9" key="1">
    <citation type="journal article" date="2014" name="Antonie Van Leeuwenhoek">
        <title>Oenococcus alcoholitolerans sp. nov., a lactic acid bacteria isolated from cachaca and ethanol fermentation processes.</title>
        <authorList>
            <person name="Badotti F."/>
            <person name="Moreira A.P."/>
            <person name="Tonon L.A."/>
            <person name="de Lucena B.T."/>
            <person name="Gomes Fde C."/>
            <person name="Kruger R."/>
            <person name="Thompson C.C."/>
            <person name="de Morais M.A.Jr."/>
            <person name="Rosa C.A."/>
            <person name="Thompson F.L."/>
        </authorList>
    </citation>
    <scope>NUCLEOTIDE SEQUENCE [LARGE SCALE GENOMIC DNA]</scope>
    <source>
        <strain evidence="8 9">UFRJ-M7.2.18</strain>
    </source>
</reference>
<feature type="transmembrane region" description="Helical" evidence="7">
    <location>
        <begin position="48"/>
        <end position="69"/>
    </location>
</feature>
<evidence type="ECO:0000256" key="3">
    <source>
        <dbReference type="ARBA" id="ARBA00022692"/>
    </source>
</evidence>
<keyword evidence="4" id="KW-0029">Amino-acid transport</keyword>
<evidence type="ECO:0000256" key="1">
    <source>
        <dbReference type="ARBA" id="ARBA00004141"/>
    </source>
</evidence>
<keyword evidence="4" id="KW-0813">Transport</keyword>
<sequence length="78" mass="8490">PQAVKNILPALGNEFISILKESSIVSVIGAAELMFQASVVSGASFRPFLPIVIVSIIYFLLTFIISKILSSFEKKLAY</sequence>
<gene>
    <name evidence="8" type="ORF">Q757_04380</name>
</gene>
<keyword evidence="6 7" id="KW-0472">Membrane</keyword>
<evidence type="ECO:0008006" key="10">
    <source>
        <dbReference type="Google" id="ProtNLM"/>
    </source>
</evidence>
<dbReference type="Gene3D" id="1.10.3720.10">
    <property type="entry name" value="MetI-like"/>
    <property type="match status" value="1"/>
</dbReference>
<dbReference type="InterPro" id="IPR043429">
    <property type="entry name" value="ArtM/GltK/GlnP/TcyL/YhdX-like"/>
</dbReference>
<keyword evidence="9" id="KW-1185">Reference proteome</keyword>
<feature type="non-terminal residue" evidence="8">
    <location>
        <position position="1"/>
    </location>
</feature>
<protein>
    <recommendedName>
        <fullName evidence="10">ABC transmembrane type-1 domain-containing protein</fullName>
    </recommendedName>
</protein>
<dbReference type="InterPro" id="IPR035906">
    <property type="entry name" value="MetI-like_sf"/>
</dbReference>
<dbReference type="SUPFAM" id="SSF161098">
    <property type="entry name" value="MetI-like"/>
    <property type="match status" value="1"/>
</dbReference>